<feature type="binding site" evidence="8">
    <location>
        <position position="50"/>
    </location>
    <ligand>
        <name>substrate</name>
    </ligand>
</feature>
<dbReference type="EC" id="2.7.2.11" evidence="8"/>
<evidence type="ECO:0000256" key="3">
    <source>
        <dbReference type="ARBA" id="ARBA00022650"/>
    </source>
</evidence>
<evidence type="ECO:0000259" key="9">
    <source>
        <dbReference type="SMART" id="SM00359"/>
    </source>
</evidence>
<dbReference type="Pfam" id="PF00696">
    <property type="entry name" value="AA_kinase"/>
    <property type="match status" value="1"/>
</dbReference>
<feature type="domain" description="PUA" evidence="9">
    <location>
        <begin position="278"/>
        <end position="360"/>
    </location>
</feature>
<dbReference type="SMART" id="SM00359">
    <property type="entry name" value="PUA"/>
    <property type="match status" value="1"/>
</dbReference>
<reference evidence="10 11" key="1">
    <citation type="journal article" date="2016" name="Int. J. Syst. Evol. Microbiol.">
        <title>Paraphotobacterium marinum gen. nov., sp. nov., a member of the family Vibrionaceae, isolated from surface seawater.</title>
        <authorList>
            <person name="Huang Z."/>
            <person name="Dong C."/>
            <person name="Shao Z."/>
        </authorList>
    </citation>
    <scope>NUCLEOTIDE SEQUENCE [LARGE SCALE GENOMIC DNA]</scope>
    <source>
        <strain evidence="10 11">NSCS20N07D</strain>
    </source>
</reference>
<dbReference type="HAMAP" id="MF_00456">
    <property type="entry name" value="ProB"/>
    <property type="match status" value="1"/>
</dbReference>
<evidence type="ECO:0000256" key="5">
    <source>
        <dbReference type="ARBA" id="ARBA00022741"/>
    </source>
</evidence>
<dbReference type="InterPro" id="IPR002478">
    <property type="entry name" value="PUA"/>
</dbReference>
<feature type="binding site" evidence="8">
    <location>
        <position position="149"/>
    </location>
    <ligand>
        <name>substrate</name>
    </ligand>
</feature>
<evidence type="ECO:0000256" key="7">
    <source>
        <dbReference type="ARBA" id="ARBA00022840"/>
    </source>
</evidence>
<dbReference type="InterPro" id="IPR005715">
    <property type="entry name" value="Glu_5kinase/COase_Synthase"/>
</dbReference>
<organism evidence="10 11">
    <name type="scientific">Paraphotobacterium marinum</name>
    <dbReference type="NCBI Taxonomy" id="1755811"/>
    <lineage>
        <taxon>Bacteria</taxon>
        <taxon>Pseudomonadati</taxon>
        <taxon>Pseudomonadota</taxon>
        <taxon>Gammaproteobacteria</taxon>
        <taxon>Vibrionales</taxon>
        <taxon>Vibrionaceae</taxon>
        <taxon>Paraphotobacterium</taxon>
    </lineage>
</organism>
<keyword evidence="4 8" id="KW-0808">Transferase</keyword>
<keyword evidence="11" id="KW-1185">Reference proteome</keyword>
<dbReference type="AlphaFoldDB" id="A0A220VEX9"/>
<name>A0A220VEX9_9GAMM</name>
<dbReference type="CDD" id="cd04242">
    <property type="entry name" value="AAK_G5K_ProB"/>
    <property type="match status" value="1"/>
</dbReference>
<proteinExistence type="inferred from homology"/>
<gene>
    <name evidence="8" type="primary">proB</name>
    <name evidence="10" type="ORF">CF386_05420</name>
</gene>
<feature type="binding site" evidence="8">
    <location>
        <position position="137"/>
    </location>
    <ligand>
        <name>substrate</name>
    </ligand>
</feature>
<dbReference type="EMBL" id="CP022355">
    <property type="protein sequence ID" value="ASK78483.1"/>
    <property type="molecule type" value="Genomic_DNA"/>
</dbReference>
<comment type="catalytic activity">
    <reaction evidence="8">
        <text>L-glutamate + ATP = L-glutamyl 5-phosphate + ADP</text>
        <dbReference type="Rhea" id="RHEA:14877"/>
        <dbReference type="ChEBI" id="CHEBI:29985"/>
        <dbReference type="ChEBI" id="CHEBI:30616"/>
        <dbReference type="ChEBI" id="CHEBI:58274"/>
        <dbReference type="ChEBI" id="CHEBI:456216"/>
        <dbReference type="EC" id="2.7.2.11"/>
    </reaction>
</comment>
<sequence>MFENKTVVIKFGTSVLTQGSNLLSKPHILDFVRQIKKLIDNKFNIIIVSSGAIAAGREHLNFPTLSNKIAYKQMLASVGQSQLMSEWAKYFSIYDLNIGQMLLTRADLEDRKRYLNAKDLLDELIVNDIIPIINENDAVATTEIKVGDNDNLSASVAVLANAKKLLMLTDQSGLFEENPTKNPDAKLIRSVHKIDHTTYAISQGSSTKLGTGGMFTKIQAAEVACLSGIEVQIASGFEENIILDTILRKKSIGTTFEPSTLPIEKRKSWILSGPISSGDIFLDEGANSAILNNGKSLLSKGIISVKGTFERGDVVTLFYKNQQIAKGITRYSSVDVKKIMQKHSSEIKNILTYNYGSEVIHRDDLVITNK</sequence>
<dbReference type="NCBIfam" id="TIGR01027">
    <property type="entry name" value="proB"/>
    <property type="match status" value="1"/>
</dbReference>
<dbReference type="PANTHER" id="PTHR43654:SF1">
    <property type="entry name" value="ISOPENTENYL PHOSPHATE KINASE"/>
    <property type="match status" value="1"/>
</dbReference>
<evidence type="ECO:0000313" key="10">
    <source>
        <dbReference type="EMBL" id="ASK78483.1"/>
    </source>
</evidence>
<dbReference type="SUPFAM" id="SSF88697">
    <property type="entry name" value="PUA domain-like"/>
    <property type="match status" value="1"/>
</dbReference>
<dbReference type="InterPro" id="IPR001057">
    <property type="entry name" value="Glu/AcGlu_kinase"/>
</dbReference>
<evidence type="ECO:0000256" key="6">
    <source>
        <dbReference type="ARBA" id="ARBA00022777"/>
    </source>
</evidence>
<protein>
    <recommendedName>
        <fullName evidence="8">Glutamate 5-kinase</fullName>
        <ecNumber evidence="8">2.7.2.11</ecNumber>
    </recommendedName>
    <alternativeName>
        <fullName evidence="8">Gamma-glutamyl kinase</fullName>
        <shortName evidence="8">GK</shortName>
    </alternativeName>
</protein>
<dbReference type="UniPathway" id="UPA00098">
    <property type="reaction ID" value="UER00359"/>
</dbReference>
<dbReference type="GO" id="GO:0005524">
    <property type="term" value="F:ATP binding"/>
    <property type="evidence" value="ECO:0007669"/>
    <property type="project" value="UniProtKB-KW"/>
</dbReference>
<dbReference type="SUPFAM" id="SSF53633">
    <property type="entry name" value="Carbamate kinase-like"/>
    <property type="match status" value="1"/>
</dbReference>
<dbReference type="PIRSF" id="PIRSF000729">
    <property type="entry name" value="GK"/>
    <property type="match status" value="1"/>
</dbReference>
<keyword evidence="6 8" id="KW-0418">Kinase</keyword>
<keyword evidence="1 8" id="KW-0963">Cytoplasm</keyword>
<dbReference type="OrthoDB" id="9804434at2"/>
<keyword evidence="3 8" id="KW-0641">Proline biosynthesis</keyword>
<dbReference type="GO" id="GO:0005829">
    <property type="term" value="C:cytosol"/>
    <property type="evidence" value="ECO:0007669"/>
    <property type="project" value="TreeGrafter"/>
</dbReference>
<dbReference type="Proteomes" id="UP000242175">
    <property type="component" value="Chromosome large"/>
</dbReference>
<keyword evidence="7 8" id="KW-0067">ATP-binding</keyword>
<dbReference type="RefSeq" id="WP_089073391.1">
    <property type="nucleotide sequence ID" value="NZ_CBCSAM010000001.1"/>
</dbReference>
<dbReference type="InterPro" id="IPR001048">
    <property type="entry name" value="Asp/Glu/Uridylate_kinase"/>
</dbReference>
<evidence type="ECO:0000256" key="2">
    <source>
        <dbReference type="ARBA" id="ARBA00022605"/>
    </source>
</evidence>
<evidence type="ECO:0000256" key="8">
    <source>
        <dbReference type="HAMAP-Rule" id="MF_00456"/>
    </source>
</evidence>
<dbReference type="PROSITE" id="PS50890">
    <property type="entry name" value="PUA"/>
    <property type="match status" value="1"/>
</dbReference>
<dbReference type="GO" id="GO:0003723">
    <property type="term" value="F:RNA binding"/>
    <property type="evidence" value="ECO:0007669"/>
    <property type="project" value="InterPro"/>
</dbReference>
<evidence type="ECO:0000313" key="11">
    <source>
        <dbReference type="Proteomes" id="UP000242175"/>
    </source>
</evidence>
<dbReference type="GO" id="GO:0055129">
    <property type="term" value="P:L-proline biosynthetic process"/>
    <property type="evidence" value="ECO:0007669"/>
    <property type="project" value="UniProtKB-UniRule"/>
</dbReference>
<dbReference type="InterPro" id="IPR019797">
    <property type="entry name" value="Glutamate_5-kinase_CS"/>
</dbReference>
<dbReference type="InterPro" id="IPR015947">
    <property type="entry name" value="PUA-like_sf"/>
</dbReference>
<comment type="subcellular location">
    <subcellularLocation>
        <location evidence="8">Cytoplasm</location>
    </subcellularLocation>
</comment>
<feature type="binding site" evidence="8">
    <location>
        <begin position="169"/>
        <end position="170"/>
    </location>
    <ligand>
        <name>ATP</name>
        <dbReference type="ChEBI" id="CHEBI:30616"/>
    </ligand>
</feature>
<evidence type="ECO:0000256" key="4">
    <source>
        <dbReference type="ARBA" id="ARBA00022679"/>
    </source>
</evidence>
<dbReference type="PANTHER" id="PTHR43654">
    <property type="entry name" value="GLUTAMATE 5-KINASE"/>
    <property type="match status" value="1"/>
</dbReference>
<dbReference type="InterPro" id="IPR011529">
    <property type="entry name" value="Glu_5kinase"/>
</dbReference>
<accession>A0A220VEX9</accession>
<dbReference type="FunFam" id="3.40.1160.10:FF:000006">
    <property type="entry name" value="Glutamate 5-kinase"/>
    <property type="match status" value="1"/>
</dbReference>
<evidence type="ECO:0000256" key="1">
    <source>
        <dbReference type="ARBA" id="ARBA00022490"/>
    </source>
</evidence>
<comment type="similarity">
    <text evidence="8">Belongs to the glutamate 5-kinase family.</text>
</comment>
<comment type="function">
    <text evidence="8">Catalyzes the transfer of a phosphate group to glutamate to form L-glutamate 5-phosphate.</text>
</comment>
<dbReference type="Gene3D" id="3.40.1160.10">
    <property type="entry name" value="Acetylglutamate kinase-like"/>
    <property type="match status" value="1"/>
</dbReference>
<keyword evidence="2 8" id="KW-0028">Amino-acid biosynthesis</keyword>
<feature type="binding site" evidence="8">
    <location>
        <begin position="211"/>
        <end position="217"/>
    </location>
    <ligand>
        <name>ATP</name>
        <dbReference type="ChEBI" id="CHEBI:30616"/>
    </ligand>
</feature>
<dbReference type="PROSITE" id="PS00902">
    <property type="entry name" value="GLUTAMATE_5_KINASE"/>
    <property type="match status" value="1"/>
</dbReference>
<dbReference type="InterPro" id="IPR036974">
    <property type="entry name" value="PUA_sf"/>
</dbReference>
<dbReference type="GO" id="GO:0004349">
    <property type="term" value="F:glutamate 5-kinase activity"/>
    <property type="evidence" value="ECO:0007669"/>
    <property type="project" value="UniProtKB-UniRule"/>
</dbReference>
<dbReference type="InterPro" id="IPR036393">
    <property type="entry name" value="AceGlu_kinase-like_sf"/>
</dbReference>
<dbReference type="CDD" id="cd21157">
    <property type="entry name" value="PUA_G5K"/>
    <property type="match status" value="1"/>
</dbReference>
<dbReference type="InterPro" id="IPR041739">
    <property type="entry name" value="G5K_ProB"/>
</dbReference>
<dbReference type="KEGG" id="pmai:CF386_05420"/>
<dbReference type="Gene3D" id="2.30.130.10">
    <property type="entry name" value="PUA domain"/>
    <property type="match status" value="1"/>
</dbReference>
<dbReference type="PRINTS" id="PR00474">
    <property type="entry name" value="GLU5KINASE"/>
</dbReference>
<feature type="binding site" evidence="8">
    <location>
        <position position="10"/>
    </location>
    <ligand>
        <name>ATP</name>
        <dbReference type="ChEBI" id="CHEBI:30616"/>
    </ligand>
</feature>
<comment type="pathway">
    <text evidence="8">Amino-acid biosynthesis; L-proline biosynthesis; L-glutamate 5-semialdehyde from L-glutamate: step 1/2.</text>
</comment>
<dbReference type="Pfam" id="PF01472">
    <property type="entry name" value="PUA"/>
    <property type="match status" value="1"/>
</dbReference>
<keyword evidence="5 8" id="KW-0547">Nucleotide-binding</keyword>